<protein>
    <recommendedName>
        <fullName evidence="3">Ankyrin</fullName>
    </recommendedName>
</protein>
<accession>A0A8H5TR43</accession>
<evidence type="ECO:0008006" key="3">
    <source>
        <dbReference type="Google" id="ProtNLM"/>
    </source>
</evidence>
<dbReference type="Gene3D" id="1.25.40.20">
    <property type="entry name" value="Ankyrin repeat-containing domain"/>
    <property type="match status" value="1"/>
</dbReference>
<comment type="caution">
    <text evidence="1">The sequence shown here is derived from an EMBL/GenBank/DDBJ whole genome shotgun (WGS) entry which is preliminary data.</text>
</comment>
<dbReference type="EMBL" id="JAAOAK010000288">
    <property type="protein sequence ID" value="KAF5676854.1"/>
    <property type="molecule type" value="Genomic_DNA"/>
</dbReference>
<evidence type="ECO:0000313" key="1">
    <source>
        <dbReference type="EMBL" id="KAF5676854.1"/>
    </source>
</evidence>
<gene>
    <name evidence="1" type="ORF">FDENT_9367</name>
</gene>
<dbReference type="SUPFAM" id="SSF48403">
    <property type="entry name" value="Ankyrin repeat"/>
    <property type="match status" value="1"/>
</dbReference>
<proteinExistence type="predicted"/>
<keyword evidence="2" id="KW-1185">Reference proteome</keyword>
<name>A0A8H5TR43_9HYPO</name>
<evidence type="ECO:0000313" key="2">
    <source>
        <dbReference type="Proteomes" id="UP000562682"/>
    </source>
</evidence>
<dbReference type="Proteomes" id="UP000562682">
    <property type="component" value="Unassembled WGS sequence"/>
</dbReference>
<sequence>MAMLAMSHIHGTMAPDTDQNLAAPVLQRVVPIEILIQDVAVLGSDTATLCLTRFSMSLTKPSLVDLLLQHGADDLRDTPSKFAVHKHAESCGSDIPKLLLDQVVNLVYTSVLSKAFQHSLSTSLLHNTAKNCLRLAAKLLQLEADANALDSSGHPVLHISIRNIAYSIMVDGGLLDALLLSGAGADALESNGTSAPIFPRRRVAAPPSSSQSFYGTR</sequence>
<dbReference type="InterPro" id="IPR036770">
    <property type="entry name" value="Ankyrin_rpt-contain_sf"/>
</dbReference>
<dbReference type="AlphaFoldDB" id="A0A8H5TR43"/>
<organism evidence="1 2">
    <name type="scientific">Fusarium denticulatum</name>
    <dbReference type="NCBI Taxonomy" id="48507"/>
    <lineage>
        <taxon>Eukaryota</taxon>
        <taxon>Fungi</taxon>
        <taxon>Dikarya</taxon>
        <taxon>Ascomycota</taxon>
        <taxon>Pezizomycotina</taxon>
        <taxon>Sordariomycetes</taxon>
        <taxon>Hypocreomycetidae</taxon>
        <taxon>Hypocreales</taxon>
        <taxon>Nectriaceae</taxon>
        <taxon>Fusarium</taxon>
        <taxon>Fusarium fujikuroi species complex</taxon>
    </lineage>
</organism>
<reference evidence="1 2" key="1">
    <citation type="submission" date="2020-05" db="EMBL/GenBank/DDBJ databases">
        <title>Identification and distribution of gene clusters putatively required for synthesis of sphingolipid metabolism inhibitors in phylogenetically diverse species of the filamentous fungus Fusarium.</title>
        <authorList>
            <person name="Kim H.-S."/>
            <person name="Busman M."/>
            <person name="Brown D.W."/>
            <person name="Divon H."/>
            <person name="Uhlig S."/>
            <person name="Proctor R.H."/>
        </authorList>
    </citation>
    <scope>NUCLEOTIDE SEQUENCE [LARGE SCALE GENOMIC DNA]</scope>
    <source>
        <strain evidence="1 2">NRRL 25311</strain>
    </source>
</reference>